<reference evidence="2 3" key="1">
    <citation type="submission" date="2017-10" db="EMBL/GenBank/DDBJ databases">
        <title>The draft genome sequence of Lewinella nigricans NBRC 102662.</title>
        <authorList>
            <person name="Wang K."/>
        </authorList>
    </citation>
    <scope>NUCLEOTIDE SEQUENCE [LARGE SCALE GENOMIC DNA]</scope>
    <source>
        <strain evidence="2 3">NBRC 102662</strain>
    </source>
</reference>
<accession>A0A2D0NIB7</accession>
<evidence type="ECO:0000313" key="3">
    <source>
        <dbReference type="Proteomes" id="UP000223913"/>
    </source>
</evidence>
<dbReference type="InterPro" id="IPR037682">
    <property type="entry name" value="TonB_C"/>
</dbReference>
<dbReference type="OrthoDB" id="1095452at2"/>
<name>A0A2D0NIB7_FLAN2</name>
<dbReference type="Pfam" id="PF03544">
    <property type="entry name" value="TonB_C"/>
    <property type="match status" value="1"/>
</dbReference>
<dbReference type="RefSeq" id="WP_099148399.1">
    <property type="nucleotide sequence ID" value="NZ_PDUD01000002.1"/>
</dbReference>
<evidence type="ECO:0000259" key="1">
    <source>
        <dbReference type="Pfam" id="PF03544"/>
    </source>
</evidence>
<comment type="caution">
    <text evidence="2">The sequence shown here is derived from an EMBL/GenBank/DDBJ whole genome shotgun (WGS) entry which is preliminary data.</text>
</comment>
<dbReference type="GO" id="GO:0015891">
    <property type="term" value="P:siderophore transport"/>
    <property type="evidence" value="ECO:0007669"/>
    <property type="project" value="InterPro"/>
</dbReference>
<dbReference type="AlphaFoldDB" id="A0A2D0NIB7"/>
<proteinExistence type="predicted"/>
<dbReference type="Proteomes" id="UP000223913">
    <property type="component" value="Unassembled WGS sequence"/>
</dbReference>
<feature type="domain" description="TonB C-terminal" evidence="1">
    <location>
        <begin position="33"/>
        <end position="113"/>
    </location>
</feature>
<dbReference type="GO" id="GO:0031992">
    <property type="term" value="F:energy transducer activity"/>
    <property type="evidence" value="ECO:0007669"/>
    <property type="project" value="InterPro"/>
</dbReference>
<evidence type="ECO:0000313" key="2">
    <source>
        <dbReference type="EMBL" id="PHN08197.1"/>
    </source>
</evidence>
<protein>
    <recommendedName>
        <fullName evidence="1">TonB C-terminal domain-containing protein</fullName>
    </recommendedName>
</protein>
<dbReference type="EMBL" id="PDUD01000002">
    <property type="protein sequence ID" value="PHN08197.1"/>
    <property type="molecule type" value="Genomic_DNA"/>
</dbReference>
<keyword evidence="3" id="KW-1185">Reference proteome</keyword>
<dbReference type="GO" id="GO:0055085">
    <property type="term" value="P:transmembrane transport"/>
    <property type="evidence" value="ECO:0007669"/>
    <property type="project" value="InterPro"/>
</dbReference>
<dbReference type="InterPro" id="IPR003538">
    <property type="entry name" value="TonB"/>
</dbReference>
<dbReference type="GO" id="GO:0030288">
    <property type="term" value="C:outer membrane-bounded periplasmic space"/>
    <property type="evidence" value="ECO:0007669"/>
    <property type="project" value="InterPro"/>
</dbReference>
<gene>
    <name evidence="2" type="ORF">CRP01_02425</name>
</gene>
<organism evidence="2 3">
    <name type="scientific">Flavilitoribacter nigricans (strain ATCC 23147 / DSM 23189 / NBRC 102662 / NCIMB 1420 / SS-2)</name>
    <name type="common">Lewinella nigricans</name>
    <dbReference type="NCBI Taxonomy" id="1122177"/>
    <lineage>
        <taxon>Bacteria</taxon>
        <taxon>Pseudomonadati</taxon>
        <taxon>Bacteroidota</taxon>
        <taxon>Saprospiria</taxon>
        <taxon>Saprospirales</taxon>
        <taxon>Lewinellaceae</taxon>
        <taxon>Flavilitoribacter</taxon>
    </lineage>
</organism>
<dbReference type="PRINTS" id="PR01374">
    <property type="entry name" value="TONBPROTEIN"/>
</dbReference>
<sequence length="121" mass="13450">MDLPRFPGCEEEATKEAKRSCADRQLMAFFYDHFQYPENDLAKVITGVVRASFTVKVDGSITDIKILQDIGAGCGMAVREALQAMPRSGIRFTPAKFWRGVKNITFQLKVTFNKGSVKIGA</sequence>
<dbReference type="Gene3D" id="3.30.1150.10">
    <property type="match status" value="1"/>
</dbReference>
<dbReference type="SUPFAM" id="SSF74653">
    <property type="entry name" value="TolA/TonB C-terminal domain"/>
    <property type="match status" value="1"/>
</dbReference>